<reference evidence="5 6" key="1">
    <citation type="journal article" date="2016" name="Appl. Environ. Microbiol.">
        <title>Lack of Overt Genome Reduction in the Bryostatin-Producing Bryozoan Symbiont "Candidatus Endobugula sertula".</title>
        <authorList>
            <person name="Miller I.J."/>
            <person name="Vanee N."/>
            <person name="Fong S.S."/>
            <person name="Lim-Fong G.E."/>
            <person name="Kwan J.C."/>
        </authorList>
    </citation>
    <scope>NUCLEOTIDE SEQUENCE [LARGE SCALE GENOMIC DNA]</scope>
    <source>
        <strain evidence="5">AB1-4</strain>
    </source>
</reference>
<accession>A0A1D2QQ29</accession>
<dbReference type="CDD" id="cd06257">
    <property type="entry name" value="DnaJ"/>
    <property type="match status" value="1"/>
</dbReference>
<dbReference type="GO" id="GO:0051082">
    <property type="term" value="F:unfolded protein binding"/>
    <property type="evidence" value="ECO:0007669"/>
    <property type="project" value="TreeGrafter"/>
</dbReference>
<dbReference type="AlphaFoldDB" id="A0A1D2QQ29"/>
<keyword evidence="3" id="KW-0472">Membrane</keyword>
<dbReference type="PRINTS" id="PR00625">
    <property type="entry name" value="JDOMAIN"/>
</dbReference>
<evidence type="ECO:0000256" key="3">
    <source>
        <dbReference type="SAM" id="Phobius"/>
    </source>
</evidence>
<feature type="compositionally biased region" description="Basic and acidic residues" evidence="2">
    <location>
        <begin position="108"/>
        <end position="124"/>
    </location>
</feature>
<name>A0A1D2QQ29_9GAMM</name>
<keyword evidence="1" id="KW-0143">Chaperone</keyword>
<organism evidence="5 6">
    <name type="scientific">Candidatus Endobugula sertula</name>
    <name type="common">Bugula neritina bacterial symbiont</name>
    <dbReference type="NCBI Taxonomy" id="62101"/>
    <lineage>
        <taxon>Bacteria</taxon>
        <taxon>Pseudomonadati</taxon>
        <taxon>Pseudomonadota</taxon>
        <taxon>Gammaproteobacteria</taxon>
        <taxon>Cellvibrionales</taxon>
        <taxon>Cellvibrionaceae</taxon>
        <taxon>Candidatus Endobugula</taxon>
    </lineage>
</organism>
<dbReference type="GO" id="GO:0051087">
    <property type="term" value="F:protein-folding chaperone binding"/>
    <property type="evidence" value="ECO:0007669"/>
    <property type="project" value="TreeGrafter"/>
</dbReference>
<gene>
    <name evidence="5" type="ORF">AB835_07545</name>
</gene>
<dbReference type="SUPFAM" id="SSF46565">
    <property type="entry name" value="Chaperone J-domain"/>
    <property type="match status" value="1"/>
</dbReference>
<evidence type="ECO:0000313" key="5">
    <source>
        <dbReference type="EMBL" id="ODS23650.1"/>
    </source>
</evidence>
<dbReference type="GO" id="GO:0005737">
    <property type="term" value="C:cytoplasm"/>
    <property type="evidence" value="ECO:0007669"/>
    <property type="project" value="TreeGrafter"/>
</dbReference>
<evidence type="ECO:0000256" key="2">
    <source>
        <dbReference type="SAM" id="MobiDB-lite"/>
    </source>
</evidence>
<dbReference type="Proteomes" id="UP000242502">
    <property type="component" value="Unassembled WGS sequence"/>
</dbReference>
<dbReference type="PROSITE" id="PS50076">
    <property type="entry name" value="DNAJ_2"/>
    <property type="match status" value="1"/>
</dbReference>
<dbReference type="Gene3D" id="1.10.287.110">
    <property type="entry name" value="DnaJ domain"/>
    <property type="match status" value="1"/>
</dbReference>
<dbReference type="EMBL" id="MDLC01000023">
    <property type="protein sequence ID" value="ODS23650.1"/>
    <property type="molecule type" value="Genomic_DNA"/>
</dbReference>
<evidence type="ECO:0000259" key="4">
    <source>
        <dbReference type="PROSITE" id="PS50076"/>
    </source>
</evidence>
<feature type="region of interest" description="Disordered" evidence="2">
    <location>
        <begin position="108"/>
        <end position="177"/>
    </location>
</feature>
<feature type="transmembrane region" description="Helical" evidence="3">
    <location>
        <begin position="5"/>
        <end position="21"/>
    </location>
</feature>
<keyword evidence="3" id="KW-0812">Transmembrane</keyword>
<protein>
    <recommendedName>
        <fullName evidence="4">J domain-containing protein</fullName>
    </recommendedName>
</protein>
<dbReference type="STRING" id="62101.AB835_07545"/>
<dbReference type="PANTHER" id="PTHR43948:SF10">
    <property type="entry name" value="MRJ, ISOFORM E"/>
    <property type="match status" value="1"/>
</dbReference>
<dbReference type="PANTHER" id="PTHR43948">
    <property type="entry name" value="DNAJ HOMOLOG SUBFAMILY B"/>
    <property type="match status" value="1"/>
</dbReference>
<feature type="domain" description="J" evidence="4">
    <location>
        <begin position="179"/>
        <end position="242"/>
    </location>
</feature>
<dbReference type="GO" id="GO:0044183">
    <property type="term" value="F:protein folding chaperone"/>
    <property type="evidence" value="ECO:0007669"/>
    <property type="project" value="TreeGrafter"/>
</dbReference>
<dbReference type="InterPro" id="IPR036869">
    <property type="entry name" value="J_dom_sf"/>
</dbReference>
<comment type="caution">
    <text evidence="5">The sequence shown here is derived from an EMBL/GenBank/DDBJ whole genome shotgun (WGS) entry which is preliminary data.</text>
</comment>
<keyword evidence="3" id="KW-1133">Transmembrane helix</keyword>
<dbReference type="InterPro" id="IPR001623">
    <property type="entry name" value="DnaJ_domain"/>
</dbReference>
<dbReference type="Pfam" id="PF00226">
    <property type="entry name" value="DnaJ"/>
    <property type="match status" value="1"/>
</dbReference>
<sequence>MDISLFIFLSVVMIVFGYIAGNSRSFNIWKLLLLGMILVPFIDAANMGRPQLFTMLGAFLVGYLLPYAHMLDGLGDSLSDLINAVRYKDAYEDIKRKEEEVEELRRKYEQAEREANSGRQEQERQRRKQQSQDYRKSQKKDKKQSSGQHKTDEQKSQYEYQQKKSHTQQSSSGDSRKSKYLSILGLDPNGTYSYADIKKAYRRQASKHHPDKHHDKGESVWQEMNERFKEIQEAYEWLAVTS</sequence>
<evidence type="ECO:0000313" key="6">
    <source>
        <dbReference type="Proteomes" id="UP000242502"/>
    </source>
</evidence>
<feature type="transmembrane region" description="Helical" evidence="3">
    <location>
        <begin position="27"/>
        <end position="45"/>
    </location>
</feature>
<dbReference type="SMART" id="SM00271">
    <property type="entry name" value="DnaJ"/>
    <property type="match status" value="1"/>
</dbReference>
<evidence type="ECO:0000256" key="1">
    <source>
        <dbReference type="ARBA" id="ARBA00023186"/>
    </source>
</evidence>
<proteinExistence type="predicted"/>